<dbReference type="SUPFAM" id="SSF53901">
    <property type="entry name" value="Thiolase-like"/>
    <property type="match status" value="1"/>
</dbReference>
<dbReference type="OrthoDB" id="5097519at2759"/>
<dbReference type="EMBL" id="MCFD01000008">
    <property type="protein sequence ID" value="ORX69146.1"/>
    <property type="molecule type" value="Genomic_DNA"/>
</dbReference>
<sequence>MSRLCATTRSGFVESIGSGILILMSASAAIECGAPIYGVPAMTATATDKEGRTVPAPGQGILTTVRESPSAIPSLMLDFRYRHRKLQAKLADISSWTQEEKEGLQTELEALEALHNSSKFDDEEFVRSNEICIERKAQEIIKNAQDIWSDEF</sequence>
<organism evidence="1 2">
    <name type="scientific">Linderina pennispora</name>
    <dbReference type="NCBI Taxonomy" id="61395"/>
    <lineage>
        <taxon>Eukaryota</taxon>
        <taxon>Fungi</taxon>
        <taxon>Fungi incertae sedis</taxon>
        <taxon>Zoopagomycota</taxon>
        <taxon>Kickxellomycotina</taxon>
        <taxon>Kickxellomycetes</taxon>
        <taxon>Kickxellales</taxon>
        <taxon>Kickxellaceae</taxon>
        <taxon>Linderina</taxon>
    </lineage>
</organism>
<gene>
    <name evidence="1" type="ORF">DL89DRAFT_258214</name>
</gene>
<dbReference type="Gene3D" id="3.40.47.10">
    <property type="match status" value="1"/>
</dbReference>
<dbReference type="RefSeq" id="XP_040742878.1">
    <property type="nucleotide sequence ID" value="XM_040885590.1"/>
</dbReference>
<name>A0A1Y1W7D0_9FUNG</name>
<evidence type="ECO:0000313" key="2">
    <source>
        <dbReference type="Proteomes" id="UP000193922"/>
    </source>
</evidence>
<reference evidence="1 2" key="1">
    <citation type="submission" date="2016-07" db="EMBL/GenBank/DDBJ databases">
        <title>Pervasive Adenine N6-methylation of Active Genes in Fungi.</title>
        <authorList>
            <consortium name="DOE Joint Genome Institute"/>
            <person name="Mondo S.J."/>
            <person name="Dannebaum R.O."/>
            <person name="Kuo R.C."/>
            <person name="Labutti K."/>
            <person name="Haridas S."/>
            <person name="Kuo A."/>
            <person name="Salamov A."/>
            <person name="Ahrendt S.R."/>
            <person name="Lipzen A."/>
            <person name="Sullivan W."/>
            <person name="Andreopoulos W.B."/>
            <person name="Clum A."/>
            <person name="Lindquist E."/>
            <person name="Daum C."/>
            <person name="Ramamoorthy G.K."/>
            <person name="Gryganskyi A."/>
            <person name="Culley D."/>
            <person name="Magnuson J.K."/>
            <person name="James T.Y."/>
            <person name="O'Malley M.A."/>
            <person name="Stajich J.E."/>
            <person name="Spatafora J.W."/>
            <person name="Visel A."/>
            <person name="Grigoriev I.V."/>
        </authorList>
    </citation>
    <scope>NUCLEOTIDE SEQUENCE [LARGE SCALE GENOMIC DNA]</scope>
    <source>
        <strain evidence="1 2">ATCC 12442</strain>
    </source>
</reference>
<protein>
    <submittedName>
        <fullName evidence="1">Uncharacterized protein</fullName>
    </submittedName>
</protein>
<dbReference type="Proteomes" id="UP000193922">
    <property type="component" value="Unassembled WGS sequence"/>
</dbReference>
<comment type="caution">
    <text evidence="1">The sequence shown here is derived from an EMBL/GenBank/DDBJ whole genome shotgun (WGS) entry which is preliminary data.</text>
</comment>
<dbReference type="GeneID" id="63802238"/>
<evidence type="ECO:0000313" key="1">
    <source>
        <dbReference type="EMBL" id="ORX69146.1"/>
    </source>
</evidence>
<dbReference type="GO" id="GO:0016746">
    <property type="term" value="F:acyltransferase activity"/>
    <property type="evidence" value="ECO:0007669"/>
    <property type="project" value="InterPro"/>
</dbReference>
<dbReference type="Gene3D" id="6.10.140.1410">
    <property type="match status" value="1"/>
</dbReference>
<keyword evidence="2" id="KW-1185">Reference proteome</keyword>
<dbReference type="AlphaFoldDB" id="A0A1Y1W7D0"/>
<dbReference type="STRING" id="61395.A0A1Y1W7D0"/>
<accession>A0A1Y1W7D0</accession>
<dbReference type="InterPro" id="IPR016039">
    <property type="entry name" value="Thiolase-like"/>
</dbReference>
<proteinExistence type="predicted"/>